<feature type="domain" description="Carbohydrate kinase FGGY N-terminal" evidence="4">
    <location>
        <begin position="7"/>
        <end position="252"/>
    </location>
</feature>
<evidence type="ECO:0000313" key="7">
    <source>
        <dbReference type="Proteomes" id="UP000317371"/>
    </source>
</evidence>
<dbReference type="Proteomes" id="UP000317371">
    <property type="component" value="Unassembled WGS sequence"/>
</dbReference>
<dbReference type="OrthoDB" id="9805576at2"/>
<dbReference type="CDD" id="cd07773">
    <property type="entry name" value="ASKHA_NBD_FGGY_FK"/>
    <property type="match status" value="1"/>
</dbReference>
<organism evidence="6 7">
    <name type="scientific">Litorilinea aerophila</name>
    <dbReference type="NCBI Taxonomy" id="1204385"/>
    <lineage>
        <taxon>Bacteria</taxon>
        <taxon>Bacillati</taxon>
        <taxon>Chloroflexota</taxon>
        <taxon>Caldilineae</taxon>
        <taxon>Caldilineales</taxon>
        <taxon>Caldilineaceae</taxon>
        <taxon>Litorilinea</taxon>
    </lineage>
</organism>
<dbReference type="Pfam" id="PF02782">
    <property type="entry name" value="FGGY_C"/>
    <property type="match status" value="1"/>
</dbReference>
<dbReference type="InParanoid" id="A0A540VMB2"/>
<evidence type="ECO:0000256" key="3">
    <source>
        <dbReference type="ARBA" id="ARBA00022777"/>
    </source>
</evidence>
<dbReference type="PANTHER" id="PTHR43095:SF5">
    <property type="entry name" value="XYLULOSE KINASE"/>
    <property type="match status" value="1"/>
</dbReference>
<dbReference type="InterPro" id="IPR018484">
    <property type="entry name" value="FGGY_N"/>
</dbReference>
<dbReference type="RefSeq" id="WP_141608110.1">
    <property type="nucleotide sequence ID" value="NZ_VIGC02000001.1"/>
</dbReference>
<evidence type="ECO:0000256" key="2">
    <source>
        <dbReference type="ARBA" id="ARBA00022679"/>
    </source>
</evidence>
<dbReference type="PIRSF" id="PIRSF000538">
    <property type="entry name" value="GlpK"/>
    <property type="match status" value="1"/>
</dbReference>
<dbReference type="AlphaFoldDB" id="A0A540VMB2"/>
<accession>A0A540VMB2</accession>
<dbReference type="PANTHER" id="PTHR43095">
    <property type="entry name" value="SUGAR KINASE"/>
    <property type="match status" value="1"/>
</dbReference>
<gene>
    <name evidence="6" type="ORF">FKZ61_00525</name>
</gene>
<dbReference type="GO" id="GO:0016301">
    <property type="term" value="F:kinase activity"/>
    <property type="evidence" value="ECO:0007669"/>
    <property type="project" value="UniProtKB-KW"/>
</dbReference>
<dbReference type="SUPFAM" id="SSF53067">
    <property type="entry name" value="Actin-like ATPase domain"/>
    <property type="match status" value="2"/>
</dbReference>
<dbReference type="InterPro" id="IPR043129">
    <property type="entry name" value="ATPase_NBD"/>
</dbReference>
<keyword evidence="2" id="KW-0808">Transferase</keyword>
<evidence type="ECO:0000259" key="5">
    <source>
        <dbReference type="Pfam" id="PF02782"/>
    </source>
</evidence>
<dbReference type="Pfam" id="PF00370">
    <property type="entry name" value="FGGY_N"/>
    <property type="match status" value="1"/>
</dbReference>
<dbReference type="Gene3D" id="3.30.420.40">
    <property type="match status" value="2"/>
</dbReference>
<protein>
    <submittedName>
        <fullName evidence="6">Carbohydrate kinase</fullName>
    </submittedName>
</protein>
<dbReference type="InterPro" id="IPR018485">
    <property type="entry name" value="FGGY_C"/>
</dbReference>
<dbReference type="GO" id="GO:0005975">
    <property type="term" value="P:carbohydrate metabolic process"/>
    <property type="evidence" value="ECO:0007669"/>
    <property type="project" value="InterPro"/>
</dbReference>
<evidence type="ECO:0000259" key="4">
    <source>
        <dbReference type="Pfam" id="PF00370"/>
    </source>
</evidence>
<feature type="domain" description="Carbohydrate kinase FGGY C-terminal" evidence="5">
    <location>
        <begin position="264"/>
        <end position="452"/>
    </location>
</feature>
<dbReference type="InterPro" id="IPR000577">
    <property type="entry name" value="Carb_kinase_FGGY"/>
</dbReference>
<evidence type="ECO:0000256" key="1">
    <source>
        <dbReference type="ARBA" id="ARBA00009156"/>
    </source>
</evidence>
<comment type="similarity">
    <text evidence="1">Belongs to the FGGY kinase family.</text>
</comment>
<dbReference type="InterPro" id="IPR050406">
    <property type="entry name" value="FGGY_Carb_Kinase"/>
</dbReference>
<proteinExistence type="inferred from homology"/>
<keyword evidence="7" id="KW-1185">Reference proteome</keyword>
<comment type="caution">
    <text evidence="6">The sequence shown here is derived from an EMBL/GenBank/DDBJ whole genome shotgun (WGS) entry which is preliminary data.</text>
</comment>
<dbReference type="EMBL" id="VIGC01000001">
    <property type="protein sequence ID" value="TQE97897.1"/>
    <property type="molecule type" value="Genomic_DNA"/>
</dbReference>
<sequence length="514" mass="55023">MESTPLLVGLDVGTTNIKAIAFDPAGQAVAQATVPTPTHYHPEPSRQGWAYYHPEELWETTARALRQVTAGLTEPGRVVGVAVASVGETGIPLDRAGRPTGEAIAWFDRRTTEQAAWLDAQIGWERLFAISGLALQPIFGLCKVLWLRQHEPEAWARTARWLNVADYIAYRLSGQMATDFSLASRTLALDLHRLRWATELLAELGLPPDLFAPLTASGTPLGPVLPEVAAATGLPSHAQVAVGGHDHVCGALALGVTDPGTVLNSLGTAEAVFLPVTRPLTDPAFGQQGYSQGTHVDGRHYYALGGLYTSGASVEWFREAIADGAPYATLIQEAADVPPGSLGVCFLPHLRLANPPHLDPRSRGAFIGLSTEARRGVLFRALLEGLSLEMRSTLEPLLGHAQATLQRVMATGGGTRNELWIRIKAGVLDRPVHVVSVAESTALGAAVLAGMGAGVYADVADALARLALTATPVHPVPEEARLYSRIYREVYSHVYETLRPLHHALDTIRSSRSS</sequence>
<name>A0A540VMB2_9CHLR</name>
<keyword evidence="3 6" id="KW-0418">Kinase</keyword>
<evidence type="ECO:0000313" key="6">
    <source>
        <dbReference type="EMBL" id="TQE97897.1"/>
    </source>
</evidence>
<reference evidence="6 7" key="1">
    <citation type="submission" date="2019-06" db="EMBL/GenBank/DDBJ databases">
        <title>Genome sequence of Litorilinea aerophila BAA-2444.</title>
        <authorList>
            <person name="Maclea K.S."/>
            <person name="Maurais E.G."/>
            <person name="Iannazzi L.C."/>
        </authorList>
    </citation>
    <scope>NUCLEOTIDE SEQUENCE [LARGE SCALE GENOMIC DNA]</scope>
    <source>
        <strain evidence="6 7">ATCC BAA-2444</strain>
    </source>
</reference>